<dbReference type="HOGENOM" id="CLU_1595720_0_0_1"/>
<feature type="region of interest" description="Disordered" evidence="1">
    <location>
        <begin position="92"/>
        <end position="151"/>
    </location>
</feature>
<name>J8TY54_TRIAS</name>
<feature type="chain" id="PRO_5003814936" evidence="3">
    <location>
        <begin position="25"/>
        <end position="167"/>
    </location>
</feature>
<keyword evidence="2" id="KW-0472">Membrane</keyword>
<keyword evidence="3" id="KW-0732">Signal</keyword>
<keyword evidence="2" id="KW-1133">Transmembrane helix</keyword>
<keyword evidence="2" id="KW-0812">Transmembrane</keyword>
<proteinExistence type="predicted"/>
<comment type="caution">
    <text evidence="4">The sequence shown here is derived from an EMBL/GenBank/DDBJ whole genome shotgun (WGS) entry which is preliminary data.</text>
</comment>
<dbReference type="Proteomes" id="UP000002748">
    <property type="component" value="Unassembled WGS sequence"/>
</dbReference>
<dbReference type="RefSeq" id="XP_014184350.1">
    <property type="nucleotide sequence ID" value="XM_014328875.1"/>
</dbReference>
<dbReference type="EMBL" id="ALBS01000009">
    <property type="protein sequence ID" value="EJT53027.1"/>
    <property type="molecule type" value="Genomic_DNA"/>
</dbReference>
<dbReference type="AlphaFoldDB" id="J8TY54"/>
<feature type="signal peptide" evidence="3">
    <location>
        <begin position="1"/>
        <end position="24"/>
    </location>
</feature>
<sequence length="167" mass="18206">MLAITLRPSLLLTVLALCFRPASASPIPDRNANFLFARSAAQDAHGLTGGQIVIIASVAILGIVCLVVAGIVGCYLCAKIEYQDRQRRREMQQEEQGLILDDQDPVDSLPSPFTDTPQQGSASTYSGLSGSTAYVSLPGEERPPRYDSRDTPLEVLRTKNFLFNHNK</sequence>
<gene>
    <name evidence="4" type="ORF">A1Q1_00034</name>
</gene>
<feature type="transmembrane region" description="Helical" evidence="2">
    <location>
        <begin position="52"/>
        <end position="78"/>
    </location>
</feature>
<feature type="compositionally biased region" description="Basic and acidic residues" evidence="1">
    <location>
        <begin position="139"/>
        <end position="151"/>
    </location>
</feature>
<evidence type="ECO:0000256" key="2">
    <source>
        <dbReference type="SAM" id="Phobius"/>
    </source>
</evidence>
<reference evidence="4 5" key="1">
    <citation type="journal article" date="2012" name="Eukaryot. Cell">
        <title>Draft genome sequence of CBS 2479, the standard type strain of Trichosporon asahii.</title>
        <authorList>
            <person name="Yang R.Y."/>
            <person name="Li H.T."/>
            <person name="Zhu H."/>
            <person name="Zhou G.P."/>
            <person name="Wang M."/>
            <person name="Wang L."/>
        </authorList>
    </citation>
    <scope>NUCLEOTIDE SEQUENCE [LARGE SCALE GENOMIC DNA]</scope>
    <source>
        <strain evidence="5">ATCC 90039 / CBS 2479 / JCM 2466 / KCTC 7840 / NCYC 2677 / UAMH 7654</strain>
    </source>
</reference>
<evidence type="ECO:0000313" key="4">
    <source>
        <dbReference type="EMBL" id="EJT53027.1"/>
    </source>
</evidence>
<evidence type="ECO:0000256" key="1">
    <source>
        <dbReference type="SAM" id="MobiDB-lite"/>
    </source>
</evidence>
<dbReference type="VEuPathDB" id="FungiDB:A1Q1_00034"/>
<evidence type="ECO:0000313" key="5">
    <source>
        <dbReference type="Proteomes" id="UP000002748"/>
    </source>
</evidence>
<evidence type="ECO:0000256" key="3">
    <source>
        <dbReference type="SAM" id="SignalP"/>
    </source>
</evidence>
<dbReference type="KEGG" id="tasa:A1Q1_00034"/>
<organism evidence="4 5">
    <name type="scientific">Trichosporon asahii var. asahii (strain ATCC 90039 / CBS 2479 / JCM 2466 / KCTC 7840 / NBRC 103889/ NCYC 2677 / UAMH 7654)</name>
    <name type="common">Yeast</name>
    <dbReference type="NCBI Taxonomy" id="1186058"/>
    <lineage>
        <taxon>Eukaryota</taxon>
        <taxon>Fungi</taxon>
        <taxon>Dikarya</taxon>
        <taxon>Basidiomycota</taxon>
        <taxon>Agaricomycotina</taxon>
        <taxon>Tremellomycetes</taxon>
        <taxon>Trichosporonales</taxon>
        <taxon>Trichosporonaceae</taxon>
        <taxon>Trichosporon</taxon>
    </lineage>
</organism>
<accession>J8TY54</accession>
<protein>
    <submittedName>
        <fullName evidence="4">Uncharacterized protein</fullName>
    </submittedName>
</protein>
<dbReference type="GeneID" id="25983548"/>
<feature type="compositionally biased region" description="Polar residues" evidence="1">
    <location>
        <begin position="111"/>
        <end position="134"/>
    </location>
</feature>